<dbReference type="InterPro" id="IPR011990">
    <property type="entry name" value="TPR-like_helical_dom_sf"/>
</dbReference>
<dbReference type="Proteomes" id="UP000188181">
    <property type="component" value="Chromosome"/>
</dbReference>
<dbReference type="RefSeq" id="WP_146683556.1">
    <property type="nucleotide sequence ID" value="NZ_CP019646.1"/>
</dbReference>
<dbReference type="Gene3D" id="1.25.40.10">
    <property type="entry name" value="Tetratricopeptide repeat domain"/>
    <property type="match status" value="1"/>
</dbReference>
<keyword evidence="1" id="KW-0802">TPR repeat</keyword>
<keyword evidence="2" id="KW-0449">Lipoprotein</keyword>
<dbReference type="Pfam" id="PF13174">
    <property type="entry name" value="TPR_6"/>
    <property type="match status" value="1"/>
</dbReference>
<dbReference type="AlphaFoldDB" id="A0A1Q2MF98"/>
<protein>
    <submittedName>
        <fullName evidence="2">Outer membrane assembly lipoprotein YfiO</fullName>
    </submittedName>
</protein>
<dbReference type="SUPFAM" id="SSF48452">
    <property type="entry name" value="TPR-like"/>
    <property type="match status" value="1"/>
</dbReference>
<keyword evidence="3" id="KW-1185">Reference proteome</keyword>
<dbReference type="InterPro" id="IPR019734">
    <property type="entry name" value="TPR_rpt"/>
</dbReference>
<evidence type="ECO:0000313" key="2">
    <source>
        <dbReference type="EMBL" id="AQQ71373.1"/>
    </source>
</evidence>
<feature type="repeat" description="TPR" evidence="1">
    <location>
        <begin position="47"/>
        <end position="80"/>
    </location>
</feature>
<dbReference type="EMBL" id="CP019646">
    <property type="protein sequence ID" value="AQQ71373.1"/>
    <property type="molecule type" value="Genomic_DNA"/>
</dbReference>
<dbReference type="STRING" id="1851148.SMSP2_01746"/>
<proteinExistence type="predicted"/>
<name>A0A1Q2MF98_9BACT</name>
<accession>A0A1Q2MF98</accession>
<evidence type="ECO:0000256" key="1">
    <source>
        <dbReference type="PROSITE-ProRule" id="PRU00339"/>
    </source>
</evidence>
<evidence type="ECO:0000313" key="3">
    <source>
        <dbReference type="Proteomes" id="UP000188181"/>
    </source>
</evidence>
<dbReference type="SMART" id="SM00028">
    <property type="entry name" value="TPR"/>
    <property type="match status" value="2"/>
</dbReference>
<gene>
    <name evidence="2" type="ORF">SMSP2_01746</name>
</gene>
<organism evidence="2 3">
    <name type="scientific">Limihaloglobus sulfuriphilus</name>
    <dbReference type="NCBI Taxonomy" id="1851148"/>
    <lineage>
        <taxon>Bacteria</taxon>
        <taxon>Pseudomonadati</taxon>
        <taxon>Planctomycetota</taxon>
        <taxon>Phycisphaerae</taxon>
        <taxon>Sedimentisphaerales</taxon>
        <taxon>Sedimentisphaeraceae</taxon>
        <taxon>Limihaloglobus</taxon>
    </lineage>
</organism>
<sequence>MSDLNTNDKAIVLFQEAIELLSNNFYIDGISKFKEIIALDPAGDLADDAQFNIGLCYMKMNAIKQAIENFQKVIDEYPDSIIAFSEQNLEYGRTPAKAYLGLLTCYIQLGNQIKVKECLEELKDFQDSYVVITSGKEEEKILYYELAKQAIEKSK</sequence>
<dbReference type="PROSITE" id="PS50005">
    <property type="entry name" value="TPR"/>
    <property type="match status" value="1"/>
</dbReference>
<dbReference type="OrthoDB" id="793864at2"/>
<dbReference type="KEGG" id="pbas:SMSP2_01746"/>
<reference evidence="3" key="1">
    <citation type="submission" date="2017-02" db="EMBL/GenBank/DDBJ databases">
        <title>Comparative genomics and description of representatives of a novel lineage of planctomycetes thriving in anoxic sediments.</title>
        <authorList>
            <person name="Spring S."/>
            <person name="Bunk B."/>
            <person name="Sproer C."/>
        </authorList>
    </citation>
    <scope>NUCLEOTIDE SEQUENCE [LARGE SCALE GENOMIC DNA]</scope>
    <source>
        <strain evidence="3">SM-Chi-D1</strain>
    </source>
</reference>